<reference evidence="5 6" key="1">
    <citation type="submission" date="2015-12" db="EMBL/GenBank/DDBJ databases">
        <title>Dictyostelia acquired genes for synthesis and detection of signals that induce cell-type specialization by lateral gene transfer from prokaryotes.</title>
        <authorList>
            <person name="Gloeckner G."/>
            <person name="Schaap P."/>
        </authorList>
    </citation>
    <scope>NUCLEOTIDE SEQUENCE [LARGE SCALE GENOMIC DNA]</scope>
    <source>
        <strain evidence="5 6">TK</strain>
    </source>
</reference>
<dbReference type="PROSITE" id="PS51371">
    <property type="entry name" value="CBS"/>
    <property type="match status" value="1"/>
</dbReference>
<dbReference type="CDD" id="cd02205">
    <property type="entry name" value="CBS_pair_SF"/>
    <property type="match status" value="1"/>
</dbReference>
<dbReference type="Gene3D" id="3.10.580.10">
    <property type="entry name" value="CBS-domain"/>
    <property type="match status" value="2"/>
</dbReference>
<dbReference type="Proteomes" id="UP000076078">
    <property type="component" value="Unassembled WGS sequence"/>
</dbReference>
<dbReference type="InterPro" id="IPR046342">
    <property type="entry name" value="CBS_dom_sf"/>
</dbReference>
<gene>
    <name evidence="5" type="ORF">DLAC_11618</name>
</gene>
<dbReference type="EMBL" id="LODT01000025">
    <property type="protein sequence ID" value="KYQ93850.1"/>
    <property type="molecule type" value="Genomic_DNA"/>
</dbReference>
<organism evidence="5 6">
    <name type="scientific">Tieghemostelium lacteum</name>
    <name type="common">Slime mold</name>
    <name type="synonym">Dictyostelium lacteum</name>
    <dbReference type="NCBI Taxonomy" id="361077"/>
    <lineage>
        <taxon>Eukaryota</taxon>
        <taxon>Amoebozoa</taxon>
        <taxon>Evosea</taxon>
        <taxon>Eumycetozoa</taxon>
        <taxon>Dictyostelia</taxon>
        <taxon>Dictyosteliales</taxon>
        <taxon>Raperosteliaceae</taxon>
        <taxon>Tieghemostelium</taxon>
    </lineage>
</organism>
<dbReference type="STRING" id="361077.A0A151ZIY7"/>
<comment type="caution">
    <text evidence="5">The sequence shown here is derived from an EMBL/GenBank/DDBJ whole genome shotgun (WGS) entry which is preliminary data.</text>
</comment>
<dbReference type="PANTHER" id="PTHR13780">
    <property type="entry name" value="AMP-ACTIVATED PROTEIN KINASE, GAMMA REGULATORY SUBUNIT"/>
    <property type="match status" value="1"/>
</dbReference>
<dbReference type="InterPro" id="IPR050511">
    <property type="entry name" value="AMPK_gamma/SDS23_families"/>
</dbReference>
<evidence type="ECO:0000256" key="1">
    <source>
        <dbReference type="ARBA" id="ARBA00022737"/>
    </source>
</evidence>
<dbReference type="SUPFAM" id="SSF54631">
    <property type="entry name" value="CBS-domain pair"/>
    <property type="match status" value="2"/>
</dbReference>
<dbReference type="Pfam" id="PF00571">
    <property type="entry name" value="CBS"/>
    <property type="match status" value="2"/>
</dbReference>
<evidence type="ECO:0000256" key="3">
    <source>
        <dbReference type="PROSITE-ProRule" id="PRU00703"/>
    </source>
</evidence>
<keyword evidence="6" id="KW-1185">Reference proteome</keyword>
<evidence type="ECO:0000313" key="5">
    <source>
        <dbReference type="EMBL" id="KYQ93850.1"/>
    </source>
</evidence>
<sequence>MEKLSGEIEKYKEFNDLIFHKKISEVLNGKKIQGVVSIDGETNIVDTLEILKMNRVFSASIFVPPESNPYNATKEFSKDLVGNYRGMIGTYEIVSFMLGFFFQDQAVISSSILPGTDKKIVVDAWTNPKPKEIKKRYGYFKETPIVDIIRLSPHLKENTELQCYCYTTDTISMALRQFSESHLTRLPVVDYDKIVGVLSRSDILKQLISKELVDKLPLGVFNSPLSALEGQLQINRDFWTIDESELASYAFQLMEEHKQQSIAIIRGKHQLVSNFSLSDLRGITISNIEDLNLPLKEYLATLDKPPGQIISITMQTTLLETIQLIIDSNIHGLWITTTDNTDSSNIIGYLSVKHLTDLIYHFIKLI</sequence>
<evidence type="ECO:0000256" key="2">
    <source>
        <dbReference type="ARBA" id="ARBA00023122"/>
    </source>
</evidence>
<dbReference type="SMART" id="SM00116">
    <property type="entry name" value="CBS"/>
    <property type="match status" value="3"/>
</dbReference>
<dbReference type="OMA" id="ENTELQC"/>
<keyword evidence="2 3" id="KW-0129">CBS domain</keyword>
<proteinExistence type="predicted"/>
<protein>
    <recommendedName>
        <fullName evidence="4">CBS domain-containing protein</fullName>
    </recommendedName>
</protein>
<dbReference type="AlphaFoldDB" id="A0A151ZIY7"/>
<keyword evidence="1" id="KW-0677">Repeat</keyword>
<evidence type="ECO:0000259" key="4">
    <source>
        <dbReference type="PROSITE" id="PS51371"/>
    </source>
</evidence>
<name>A0A151ZIY7_TIELA</name>
<accession>A0A151ZIY7</accession>
<dbReference type="OrthoDB" id="449052at2759"/>
<dbReference type="InterPro" id="IPR000644">
    <property type="entry name" value="CBS_dom"/>
</dbReference>
<dbReference type="InParanoid" id="A0A151ZIY7"/>
<feature type="domain" description="CBS" evidence="4">
    <location>
        <begin position="158"/>
        <end position="215"/>
    </location>
</feature>
<evidence type="ECO:0000313" key="6">
    <source>
        <dbReference type="Proteomes" id="UP000076078"/>
    </source>
</evidence>